<dbReference type="CDD" id="cd06261">
    <property type="entry name" value="TM_PBP2"/>
    <property type="match status" value="1"/>
</dbReference>
<protein>
    <submittedName>
        <fullName evidence="9">ABC transporter permease</fullName>
    </submittedName>
</protein>
<feature type="transmembrane region" description="Helical" evidence="7">
    <location>
        <begin position="110"/>
        <end position="134"/>
    </location>
</feature>
<dbReference type="GO" id="GO:0055085">
    <property type="term" value="P:transmembrane transport"/>
    <property type="evidence" value="ECO:0007669"/>
    <property type="project" value="InterPro"/>
</dbReference>
<keyword evidence="5 7" id="KW-1133">Transmembrane helix</keyword>
<evidence type="ECO:0000256" key="5">
    <source>
        <dbReference type="ARBA" id="ARBA00022989"/>
    </source>
</evidence>
<reference evidence="10" key="1">
    <citation type="submission" date="2014-12" db="EMBL/GenBank/DDBJ databases">
        <title>Genome sequence of Clostridium beijerinckii strain 59B.</title>
        <authorList>
            <person name="Little G.T."/>
            <person name="Minton N.P."/>
        </authorList>
    </citation>
    <scope>NUCLEOTIDE SEQUENCE [LARGE SCALE GENOMIC DNA]</scope>
    <source>
        <strain evidence="10">59B</strain>
    </source>
</reference>
<dbReference type="AlphaFoldDB" id="A0A0B5QS55"/>
<dbReference type="RefSeq" id="WP_041898912.1">
    <property type="nucleotide sequence ID" value="NZ_CP010086.2"/>
</dbReference>
<feature type="transmembrane region" description="Helical" evidence="7">
    <location>
        <begin position="12"/>
        <end position="30"/>
    </location>
</feature>
<dbReference type="PANTHER" id="PTHR43744">
    <property type="entry name" value="ABC TRANSPORTER PERMEASE PROTEIN MG189-RELATED-RELATED"/>
    <property type="match status" value="1"/>
</dbReference>
<dbReference type="GO" id="GO:0005886">
    <property type="term" value="C:plasma membrane"/>
    <property type="evidence" value="ECO:0007669"/>
    <property type="project" value="UniProtKB-SubCell"/>
</dbReference>
<evidence type="ECO:0000256" key="3">
    <source>
        <dbReference type="ARBA" id="ARBA00022475"/>
    </source>
</evidence>
<feature type="transmembrane region" description="Helical" evidence="7">
    <location>
        <begin position="197"/>
        <end position="221"/>
    </location>
</feature>
<evidence type="ECO:0000256" key="1">
    <source>
        <dbReference type="ARBA" id="ARBA00004651"/>
    </source>
</evidence>
<dbReference type="OrthoDB" id="9787837at2"/>
<gene>
    <name evidence="9" type="ORF">LF65_04368</name>
</gene>
<dbReference type="EMBL" id="CP010086">
    <property type="protein sequence ID" value="AJH00908.1"/>
    <property type="molecule type" value="Genomic_DNA"/>
</dbReference>
<accession>A0A0B5QS55</accession>
<keyword evidence="3" id="KW-1003">Cell membrane</keyword>
<dbReference type="PROSITE" id="PS50928">
    <property type="entry name" value="ABC_TM1"/>
    <property type="match status" value="1"/>
</dbReference>
<dbReference type="Pfam" id="PF00528">
    <property type="entry name" value="BPD_transp_1"/>
    <property type="match status" value="1"/>
</dbReference>
<name>A0A0B5QS55_CLOBE</name>
<dbReference type="InterPro" id="IPR035906">
    <property type="entry name" value="MetI-like_sf"/>
</dbReference>
<feature type="transmembrane region" description="Helical" evidence="7">
    <location>
        <begin position="241"/>
        <end position="262"/>
    </location>
</feature>
<evidence type="ECO:0000313" key="9">
    <source>
        <dbReference type="EMBL" id="AJH00908.1"/>
    </source>
</evidence>
<sequence>MRKQNNKFIQYIVLILLAVFFMFPLIWMIVSSFKNDSQIFSDISSIKAFVLPAFSSNYFYNYSDCLKQLPILKSMINSFFYIGVIIIFSLIVNSLAGYGFARLDFPGKKILFTILLSLMIIPAQTVMLPLFSIVYKLGWINSYLGLIVPAIANPFYIFLFRQTFLGLPKEIEEAAKLDGANQYTIFVKLIMPLAKPIYATVAIMIFVATWNDFVWPVMVISDPSKQTIQMALSSLFSIQPVNYGRVMAGLTFVTIPVLIIFLTMQKYYVQGIVGSGSKN</sequence>
<dbReference type="STRING" id="1520.LF65_04368"/>
<evidence type="ECO:0000256" key="6">
    <source>
        <dbReference type="ARBA" id="ARBA00023136"/>
    </source>
</evidence>
<dbReference type="PANTHER" id="PTHR43744:SF12">
    <property type="entry name" value="ABC TRANSPORTER PERMEASE PROTEIN MG189-RELATED"/>
    <property type="match status" value="1"/>
</dbReference>
<evidence type="ECO:0000256" key="2">
    <source>
        <dbReference type="ARBA" id="ARBA00022448"/>
    </source>
</evidence>
<feature type="transmembrane region" description="Helical" evidence="7">
    <location>
        <begin position="140"/>
        <end position="159"/>
    </location>
</feature>
<comment type="subcellular location">
    <subcellularLocation>
        <location evidence="1 7">Cell membrane</location>
        <topology evidence="1 7">Multi-pass membrane protein</topology>
    </subcellularLocation>
</comment>
<evidence type="ECO:0000256" key="7">
    <source>
        <dbReference type="RuleBase" id="RU363032"/>
    </source>
</evidence>
<keyword evidence="4 7" id="KW-0812">Transmembrane</keyword>
<comment type="similarity">
    <text evidence="7">Belongs to the binding-protein-dependent transport system permease family.</text>
</comment>
<evidence type="ECO:0000256" key="4">
    <source>
        <dbReference type="ARBA" id="ARBA00022692"/>
    </source>
</evidence>
<proteinExistence type="inferred from homology"/>
<evidence type="ECO:0000259" key="8">
    <source>
        <dbReference type="PROSITE" id="PS50928"/>
    </source>
</evidence>
<keyword evidence="2 7" id="KW-0813">Transport</keyword>
<keyword evidence="6 7" id="KW-0472">Membrane</keyword>
<dbReference type="KEGG" id="cbei:LF65_04368"/>
<dbReference type="SUPFAM" id="SSF161098">
    <property type="entry name" value="MetI-like"/>
    <property type="match status" value="1"/>
</dbReference>
<organism evidence="9 10">
    <name type="scientific">Clostridium beijerinckii</name>
    <name type="common">Clostridium MP</name>
    <dbReference type="NCBI Taxonomy" id="1520"/>
    <lineage>
        <taxon>Bacteria</taxon>
        <taxon>Bacillati</taxon>
        <taxon>Bacillota</taxon>
        <taxon>Clostridia</taxon>
        <taxon>Eubacteriales</taxon>
        <taxon>Clostridiaceae</taxon>
        <taxon>Clostridium</taxon>
    </lineage>
</organism>
<dbReference type="Proteomes" id="UP000031866">
    <property type="component" value="Chromosome"/>
</dbReference>
<feature type="transmembrane region" description="Helical" evidence="7">
    <location>
        <begin position="79"/>
        <end position="98"/>
    </location>
</feature>
<feature type="domain" description="ABC transmembrane type-1" evidence="8">
    <location>
        <begin position="75"/>
        <end position="264"/>
    </location>
</feature>
<dbReference type="InterPro" id="IPR000515">
    <property type="entry name" value="MetI-like"/>
</dbReference>
<evidence type="ECO:0000313" key="10">
    <source>
        <dbReference type="Proteomes" id="UP000031866"/>
    </source>
</evidence>
<dbReference type="Gene3D" id="1.10.3720.10">
    <property type="entry name" value="MetI-like"/>
    <property type="match status" value="1"/>
</dbReference>